<feature type="region of interest" description="Disordered" evidence="1">
    <location>
        <begin position="65"/>
        <end position="91"/>
    </location>
</feature>
<dbReference type="RefSeq" id="WP_204042710.1">
    <property type="nucleotide sequence ID" value="NZ_BOOA01000035.1"/>
</dbReference>
<accession>A0A919ULI4</accession>
<dbReference type="Proteomes" id="UP000640052">
    <property type="component" value="Unassembled WGS sequence"/>
</dbReference>
<organism evidence="2 3">
    <name type="scientific">Acrocarpospora phusangensis</name>
    <dbReference type="NCBI Taxonomy" id="1070424"/>
    <lineage>
        <taxon>Bacteria</taxon>
        <taxon>Bacillati</taxon>
        <taxon>Actinomycetota</taxon>
        <taxon>Actinomycetes</taxon>
        <taxon>Streptosporangiales</taxon>
        <taxon>Streptosporangiaceae</taxon>
        <taxon>Acrocarpospora</taxon>
    </lineage>
</organism>
<evidence type="ECO:0000313" key="3">
    <source>
        <dbReference type="Proteomes" id="UP000640052"/>
    </source>
</evidence>
<gene>
    <name evidence="2" type="ORF">Aph01nite_43240</name>
</gene>
<name>A0A919ULI4_9ACTN</name>
<dbReference type="EMBL" id="BOOA01000035">
    <property type="protein sequence ID" value="GIH26014.1"/>
    <property type="molecule type" value="Genomic_DNA"/>
</dbReference>
<comment type="caution">
    <text evidence="2">The sequence shown here is derived from an EMBL/GenBank/DDBJ whole genome shotgun (WGS) entry which is preliminary data.</text>
</comment>
<evidence type="ECO:0000313" key="2">
    <source>
        <dbReference type="EMBL" id="GIH26014.1"/>
    </source>
</evidence>
<dbReference type="AlphaFoldDB" id="A0A919ULI4"/>
<feature type="compositionally biased region" description="Basic and acidic residues" evidence="1">
    <location>
        <begin position="82"/>
        <end position="91"/>
    </location>
</feature>
<sequence length="91" mass="10017">MTETDTQTFPAVPPPVVTPPHVKRRFAEVAALEIAAAKARYEAEVGWWQAVAERVERDVPDPAAYHIGRPPYGDPSIPPFLDSHESGRTTP</sequence>
<protein>
    <submittedName>
        <fullName evidence="2">Uncharacterized protein</fullName>
    </submittedName>
</protein>
<keyword evidence="3" id="KW-1185">Reference proteome</keyword>
<evidence type="ECO:0000256" key="1">
    <source>
        <dbReference type="SAM" id="MobiDB-lite"/>
    </source>
</evidence>
<proteinExistence type="predicted"/>
<reference evidence="2" key="1">
    <citation type="submission" date="2021-01" db="EMBL/GenBank/DDBJ databases">
        <title>Whole genome shotgun sequence of Acrocarpospora phusangensis NBRC 108782.</title>
        <authorList>
            <person name="Komaki H."/>
            <person name="Tamura T."/>
        </authorList>
    </citation>
    <scope>NUCLEOTIDE SEQUENCE</scope>
    <source>
        <strain evidence="2">NBRC 108782</strain>
    </source>
</reference>